<proteinExistence type="predicted"/>
<feature type="compositionally biased region" description="Basic and acidic residues" evidence="1">
    <location>
        <begin position="649"/>
        <end position="665"/>
    </location>
</feature>
<evidence type="ECO:0000313" key="2">
    <source>
        <dbReference type="EMBL" id="KAF9504924.1"/>
    </source>
</evidence>
<feature type="compositionally biased region" description="Polar residues" evidence="1">
    <location>
        <begin position="241"/>
        <end position="251"/>
    </location>
</feature>
<reference evidence="2" key="1">
    <citation type="journal article" date="2020" name="Nat. Commun.">
        <title>Large-scale genome sequencing of mycorrhizal fungi provides insights into the early evolution of symbiotic traits.</title>
        <authorList>
            <person name="Miyauchi S."/>
            <person name="Kiss E."/>
            <person name="Kuo A."/>
            <person name="Drula E."/>
            <person name="Kohler A."/>
            <person name="Sanchez-Garcia M."/>
            <person name="Morin E."/>
            <person name="Andreopoulos B."/>
            <person name="Barry K.W."/>
            <person name="Bonito G."/>
            <person name="Buee M."/>
            <person name="Carver A."/>
            <person name="Chen C."/>
            <person name="Cichocki N."/>
            <person name="Clum A."/>
            <person name="Culley D."/>
            <person name="Crous P.W."/>
            <person name="Fauchery L."/>
            <person name="Girlanda M."/>
            <person name="Hayes R.D."/>
            <person name="Keri Z."/>
            <person name="LaButti K."/>
            <person name="Lipzen A."/>
            <person name="Lombard V."/>
            <person name="Magnuson J."/>
            <person name="Maillard F."/>
            <person name="Murat C."/>
            <person name="Nolan M."/>
            <person name="Ohm R.A."/>
            <person name="Pangilinan J."/>
            <person name="Pereira M.F."/>
            <person name="Perotto S."/>
            <person name="Peter M."/>
            <person name="Pfister S."/>
            <person name="Riley R."/>
            <person name="Sitrit Y."/>
            <person name="Stielow J.B."/>
            <person name="Szollosi G."/>
            <person name="Zifcakova L."/>
            <person name="Stursova M."/>
            <person name="Spatafora J.W."/>
            <person name="Tedersoo L."/>
            <person name="Vaario L.M."/>
            <person name="Yamada A."/>
            <person name="Yan M."/>
            <person name="Wang P."/>
            <person name="Xu J."/>
            <person name="Bruns T."/>
            <person name="Baldrian P."/>
            <person name="Vilgalys R."/>
            <person name="Dunand C."/>
            <person name="Henrissat B."/>
            <person name="Grigoriev I.V."/>
            <person name="Hibbett D."/>
            <person name="Nagy L.G."/>
            <person name="Martin F.M."/>
        </authorList>
    </citation>
    <scope>NUCLEOTIDE SEQUENCE</scope>
    <source>
        <strain evidence="2">UP504</strain>
    </source>
</reference>
<feature type="region of interest" description="Disordered" evidence="1">
    <location>
        <begin position="380"/>
        <end position="458"/>
    </location>
</feature>
<feature type="compositionally biased region" description="Low complexity" evidence="1">
    <location>
        <begin position="581"/>
        <end position="600"/>
    </location>
</feature>
<feature type="region of interest" description="Disordered" evidence="1">
    <location>
        <begin position="131"/>
        <end position="167"/>
    </location>
</feature>
<feature type="compositionally biased region" description="Polar residues" evidence="1">
    <location>
        <begin position="1"/>
        <end position="12"/>
    </location>
</feature>
<organism evidence="2 3">
    <name type="scientific">Hydnum rufescens UP504</name>
    <dbReference type="NCBI Taxonomy" id="1448309"/>
    <lineage>
        <taxon>Eukaryota</taxon>
        <taxon>Fungi</taxon>
        <taxon>Dikarya</taxon>
        <taxon>Basidiomycota</taxon>
        <taxon>Agaricomycotina</taxon>
        <taxon>Agaricomycetes</taxon>
        <taxon>Cantharellales</taxon>
        <taxon>Hydnaceae</taxon>
        <taxon>Hydnum</taxon>
    </lineage>
</organism>
<feature type="region of interest" description="Disordered" evidence="1">
    <location>
        <begin position="481"/>
        <end position="569"/>
    </location>
</feature>
<feature type="region of interest" description="Disordered" evidence="1">
    <location>
        <begin position="581"/>
        <end position="732"/>
    </location>
</feature>
<feature type="region of interest" description="Disordered" evidence="1">
    <location>
        <begin position="1"/>
        <end position="26"/>
    </location>
</feature>
<name>A0A9P6DN49_9AGAM</name>
<dbReference type="EMBL" id="MU129184">
    <property type="protein sequence ID" value="KAF9504924.1"/>
    <property type="molecule type" value="Genomic_DNA"/>
</dbReference>
<protein>
    <submittedName>
        <fullName evidence="2">Uncharacterized protein</fullName>
    </submittedName>
</protein>
<feature type="region of interest" description="Disordered" evidence="1">
    <location>
        <begin position="241"/>
        <end position="336"/>
    </location>
</feature>
<gene>
    <name evidence="2" type="ORF">BS47DRAFT_1400890</name>
</gene>
<keyword evidence="3" id="KW-1185">Reference proteome</keyword>
<accession>A0A9P6DN49</accession>
<feature type="compositionally biased region" description="Low complexity" evidence="1">
    <location>
        <begin position="626"/>
        <end position="644"/>
    </location>
</feature>
<dbReference type="AlphaFoldDB" id="A0A9P6DN49"/>
<comment type="caution">
    <text evidence="2">The sequence shown here is derived from an EMBL/GenBank/DDBJ whole genome shotgun (WGS) entry which is preliminary data.</text>
</comment>
<feature type="compositionally biased region" description="Low complexity" evidence="1">
    <location>
        <begin position="681"/>
        <end position="703"/>
    </location>
</feature>
<feature type="compositionally biased region" description="Basic and acidic residues" evidence="1">
    <location>
        <begin position="401"/>
        <end position="411"/>
    </location>
</feature>
<feature type="compositionally biased region" description="Polar residues" evidence="1">
    <location>
        <begin position="496"/>
        <end position="514"/>
    </location>
</feature>
<dbReference type="OrthoDB" id="10249920at2759"/>
<feature type="compositionally biased region" description="Polar residues" evidence="1">
    <location>
        <begin position="601"/>
        <end position="611"/>
    </location>
</feature>
<feature type="compositionally biased region" description="Basic residues" evidence="1">
    <location>
        <begin position="813"/>
        <end position="822"/>
    </location>
</feature>
<sequence>MDHNTVPKTDSTLAKPLSKHPNSKTNVTNTYQHIHTNLDVYTNLSPSTAPPRLQAPTRALQALPSTFRNPYVPGVLANPRPAGLSRSTSDVPVSAASYNSTFITTPTIYRPVSLSTSLGLIIPKPSSQLLLEPKASSATRHQPKTRPKVSKQGPPTSVTHAPGPDSIMIPRHLAVKMNYDDFRPGEFLTRDEWPEHMRYPANLDPPNGLTSLRCLFCEKQYAGPNARSMWRRHVGGKHNFTLNGASINPANENAVRKRDHRFRKRADSPSVASDPKASGSNIPDPDSAFQHAGDVSHGSEQGEGDDQNGYVSWEDDMNGMRDISPAPPNIDGNNLDPYGRDLYHALKDVPQNIPDSVPTAIGSTLRRVTSTPTYLPSAVSSSALSLDPPDPPFLLPPFSEASDRPDHHQSEDEISLSNLPETDNAPLNVDAWPTGPMLAFPSSSAEGDPETGREDVDIEDEVVLRGLKASASLRSNDLLPSITLAPPLRSPRSGKVLSTPTPSRTFVSTSSNRWLQPRSDDSPGLATRPSTPGTPRHRHASSYPLFPSRSIIGDSTSTPAAIQKRALSESDRRRWMLALESPGPVSSLSSSPIQPLQTSQGRLSQSLSSPQAPADLGRRGPSTRKAAPFFLLPPSLLRPSSAPLGSNRPSDRTPAKGGRDTKAGDVQKGYSRGRARARTISSGIDSSPLAPSSSASADRTSFSIGRTPSHSHSHTRSSSLDDRHGENDDPFHSESFPFDLNLGLNLDHSSRHRNVQRDGNDLAMLYSESPMLKRTRDEDDLNSALALEEGTLPSPDLDMSDFNWDGAGDSSPVRKKARPAPS</sequence>
<dbReference type="Proteomes" id="UP000886523">
    <property type="component" value="Unassembled WGS sequence"/>
</dbReference>
<feature type="compositionally biased region" description="Basic and acidic residues" evidence="1">
    <location>
        <begin position="719"/>
        <end position="732"/>
    </location>
</feature>
<feature type="region of interest" description="Disordered" evidence="1">
    <location>
        <begin position="773"/>
        <end position="822"/>
    </location>
</feature>
<evidence type="ECO:0000256" key="1">
    <source>
        <dbReference type="SAM" id="MobiDB-lite"/>
    </source>
</evidence>
<evidence type="ECO:0000313" key="3">
    <source>
        <dbReference type="Proteomes" id="UP000886523"/>
    </source>
</evidence>